<protein>
    <recommendedName>
        <fullName evidence="4">HTH gntR-type domain-containing protein</fullName>
    </recommendedName>
</protein>
<dbReference type="PROSITE" id="PS50949">
    <property type="entry name" value="HTH_GNTR"/>
    <property type="match status" value="1"/>
</dbReference>
<keyword evidence="3" id="KW-0804">Transcription</keyword>
<dbReference type="EMBL" id="JAMD01000015">
    <property type="protein sequence ID" value="KEJ94321.1"/>
    <property type="molecule type" value="Genomic_DNA"/>
</dbReference>
<evidence type="ECO:0000256" key="2">
    <source>
        <dbReference type="ARBA" id="ARBA00023125"/>
    </source>
</evidence>
<dbReference type="Pfam" id="PF00392">
    <property type="entry name" value="GntR"/>
    <property type="match status" value="1"/>
</dbReference>
<dbReference type="PANTHER" id="PTHR43537">
    <property type="entry name" value="TRANSCRIPTIONAL REGULATOR, GNTR FAMILY"/>
    <property type="match status" value="1"/>
</dbReference>
<evidence type="ECO:0000313" key="5">
    <source>
        <dbReference type="EMBL" id="KEJ94321.1"/>
    </source>
</evidence>
<keyword evidence="6" id="KW-1185">Reference proteome</keyword>
<gene>
    <name evidence="5" type="ORF">SUH3_07340</name>
</gene>
<evidence type="ECO:0000256" key="3">
    <source>
        <dbReference type="ARBA" id="ARBA00023163"/>
    </source>
</evidence>
<name>A0A073IXX5_9RHOB</name>
<accession>A0A073IXX5</accession>
<sequence>MTDLFQASAPLARGATLGDQVTEVLRHNVVSGAWPVGSMLPSETTLAQDLDVSRTVVREAVSRLKAEGMLSSQQGRGAFVSSDRPQMGFAIDKQDVESLRKLSHILELRMGLEIEAAAFAAERATDAHRAEIEAAADMFDNAETGASGVSEGVEADLRFHRAVSAATGNDYYLGLFNYLGASLRETMLAGRLKAVERGGNSRDAVAEHHDIAAAIAAGDSGLARDRMRLHLQLSGQRLLGNLRRIKASDA</sequence>
<dbReference type="Gene3D" id="1.20.120.530">
    <property type="entry name" value="GntR ligand-binding domain-like"/>
    <property type="match status" value="1"/>
</dbReference>
<comment type="caution">
    <text evidence="5">The sequence shown here is derived from an EMBL/GenBank/DDBJ whole genome shotgun (WGS) entry which is preliminary data.</text>
</comment>
<dbReference type="InterPro" id="IPR036388">
    <property type="entry name" value="WH-like_DNA-bd_sf"/>
</dbReference>
<dbReference type="Gene3D" id="1.10.10.10">
    <property type="entry name" value="Winged helix-like DNA-binding domain superfamily/Winged helix DNA-binding domain"/>
    <property type="match status" value="1"/>
</dbReference>
<dbReference type="SUPFAM" id="SSF46785">
    <property type="entry name" value="Winged helix' DNA-binding domain"/>
    <property type="match status" value="1"/>
</dbReference>
<dbReference type="InterPro" id="IPR036390">
    <property type="entry name" value="WH_DNA-bd_sf"/>
</dbReference>
<dbReference type="OrthoDB" id="9028214at2"/>
<dbReference type="PANTHER" id="PTHR43537:SF44">
    <property type="entry name" value="GNTR FAMILY REGULATORY PROTEIN"/>
    <property type="match status" value="1"/>
</dbReference>
<evidence type="ECO:0000259" key="4">
    <source>
        <dbReference type="PROSITE" id="PS50949"/>
    </source>
</evidence>
<dbReference type="Proteomes" id="UP000027746">
    <property type="component" value="Unassembled WGS sequence"/>
</dbReference>
<dbReference type="InterPro" id="IPR011711">
    <property type="entry name" value="GntR_C"/>
</dbReference>
<evidence type="ECO:0000256" key="1">
    <source>
        <dbReference type="ARBA" id="ARBA00023015"/>
    </source>
</evidence>
<dbReference type="SMART" id="SM00895">
    <property type="entry name" value="FCD"/>
    <property type="match status" value="1"/>
</dbReference>
<reference evidence="5 6" key="1">
    <citation type="submission" date="2014-01" db="EMBL/GenBank/DDBJ databases">
        <title>Sulfitobacter sp. H3 (MCCC 1A00686) Genome Sequencing.</title>
        <authorList>
            <person name="Lai Q."/>
            <person name="Hong Z."/>
        </authorList>
    </citation>
    <scope>NUCLEOTIDE SEQUENCE [LARGE SCALE GENOMIC DNA]</scope>
    <source>
        <strain evidence="5 6">H3</strain>
    </source>
</reference>
<organism evidence="5 6">
    <name type="scientific">Pseudosulfitobacter pseudonitzschiae</name>
    <dbReference type="NCBI Taxonomy" id="1402135"/>
    <lineage>
        <taxon>Bacteria</taxon>
        <taxon>Pseudomonadati</taxon>
        <taxon>Pseudomonadota</taxon>
        <taxon>Alphaproteobacteria</taxon>
        <taxon>Rhodobacterales</taxon>
        <taxon>Roseobacteraceae</taxon>
        <taxon>Pseudosulfitobacter</taxon>
    </lineage>
</organism>
<dbReference type="GeneID" id="68872829"/>
<evidence type="ECO:0000313" key="6">
    <source>
        <dbReference type="Proteomes" id="UP000027746"/>
    </source>
</evidence>
<keyword evidence="2" id="KW-0238">DNA-binding</keyword>
<keyword evidence="1" id="KW-0805">Transcription regulation</keyword>
<dbReference type="InterPro" id="IPR008920">
    <property type="entry name" value="TF_FadR/GntR_C"/>
</dbReference>
<dbReference type="InterPro" id="IPR000524">
    <property type="entry name" value="Tscrpt_reg_HTH_GntR"/>
</dbReference>
<feature type="domain" description="HTH gntR-type" evidence="4">
    <location>
        <begin position="15"/>
        <end position="83"/>
    </location>
</feature>
<dbReference type="GO" id="GO:0003700">
    <property type="term" value="F:DNA-binding transcription factor activity"/>
    <property type="evidence" value="ECO:0007669"/>
    <property type="project" value="InterPro"/>
</dbReference>
<dbReference type="GO" id="GO:0003677">
    <property type="term" value="F:DNA binding"/>
    <property type="evidence" value="ECO:0007669"/>
    <property type="project" value="UniProtKB-KW"/>
</dbReference>
<dbReference type="RefSeq" id="WP_037930089.1">
    <property type="nucleotide sequence ID" value="NZ_CP054608.1"/>
</dbReference>
<dbReference type="PRINTS" id="PR00035">
    <property type="entry name" value="HTHGNTR"/>
</dbReference>
<dbReference type="CDD" id="cd07377">
    <property type="entry name" value="WHTH_GntR"/>
    <property type="match status" value="1"/>
</dbReference>
<dbReference type="SMART" id="SM00345">
    <property type="entry name" value="HTH_GNTR"/>
    <property type="match status" value="1"/>
</dbReference>
<dbReference type="Pfam" id="PF07729">
    <property type="entry name" value="FCD"/>
    <property type="match status" value="1"/>
</dbReference>
<dbReference type="AlphaFoldDB" id="A0A073IXX5"/>
<proteinExistence type="predicted"/>
<dbReference type="SUPFAM" id="SSF48008">
    <property type="entry name" value="GntR ligand-binding domain-like"/>
    <property type="match status" value="1"/>
</dbReference>